<dbReference type="Gene3D" id="2.30.30.830">
    <property type="match status" value="1"/>
</dbReference>
<name>A0A1I1YGL5_9RHOB</name>
<dbReference type="RefSeq" id="WP_149756355.1">
    <property type="nucleotide sequence ID" value="NZ_FOMS01000007.1"/>
</dbReference>
<dbReference type="OrthoDB" id="7868833at2"/>
<evidence type="ECO:0008006" key="3">
    <source>
        <dbReference type="Google" id="ProtNLM"/>
    </source>
</evidence>
<organism evidence="1 2">
    <name type="scientific">Roseivivax sediminis</name>
    <dbReference type="NCBI Taxonomy" id="936889"/>
    <lineage>
        <taxon>Bacteria</taxon>
        <taxon>Pseudomonadati</taxon>
        <taxon>Pseudomonadota</taxon>
        <taxon>Alphaproteobacteria</taxon>
        <taxon>Rhodobacterales</taxon>
        <taxon>Roseobacteraceae</taxon>
        <taxon>Roseivivax</taxon>
    </lineage>
</organism>
<dbReference type="Proteomes" id="UP000325289">
    <property type="component" value="Unassembled WGS sequence"/>
</dbReference>
<gene>
    <name evidence="1" type="ORF">SAMN04515678_10743</name>
</gene>
<dbReference type="EMBL" id="FOMS01000007">
    <property type="protein sequence ID" value="SFE18707.1"/>
    <property type="molecule type" value="Genomic_DNA"/>
</dbReference>
<proteinExistence type="predicted"/>
<protein>
    <recommendedName>
        <fullName evidence="3">Pilus assembly protein, PilP</fullName>
    </recommendedName>
</protein>
<evidence type="ECO:0000313" key="1">
    <source>
        <dbReference type="EMBL" id="SFE18707.1"/>
    </source>
</evidence>
<sequence length="86" mass="9147">MAQQQTPDQVARTATTEAPLNLREITLLGTSGTQDAPTALVRLPSGKVARVARGSRIGRSEVAAIEETRLALVRGGRARWIEIPGS</sequence>
<keyword evidence="2" id="KW-1185">Reference proteome</keyword>
<accession>A0A1I1YGL5</accession>
<reference evidence="1 2" key="1">
    <citation type="submission" date="2016-10" db="EMBL/GenBank/DDBJ databases">
        <authorList>
            <person name="Varghese N."/>
            <person name="Submissions S."/>
        </authorList>
    </citation>
    <scope>NUCLEOTIDE SEQUENCE [LARGE SCALE GENOMIC DNA]</scope>
    <source>
        <strain evidence="2">YIM D21,KCTC 23444,ACCC 10710</strain>
    </source>
</reference>
<evidence type="ECO:0000313" key="2">
    <source>
        <dbReference type="Proteomes" id="UP000325289"/>
    </source>
</evidence>
<dbReference type="AlphaFoldDB" id="A0A1I1YGL5"/>